<dbReference type="InterPro" id="IPR044016">
    <property type="entry name" value="Big_13"/>
</dbReference>
<keyword evidence="2" id="KW-0812">Transmembrane</keyword>
<feature type="transmembrane region" description="Helical" evidence="2">
    <location>
        <begin position="444"/>
        <end position="466"/>
    </location>
</feature>
<dbReference type="GO" id="GO:0005975">
    <property type="term" value="P:carbohydrate metabolic process"/>
    <property type="evidence" value="ECO:0007669"/>
    <property type="project" value="UniProtKB-ARBA"/>
</dbReference>
<dbReference type="Proteomes" id="UP000589620">
    <property type="component" value="Unassembled WGS sequence"/>
</dbReference>
<feature type="transmembrane region" description="Helical" evidence="2">
    <location>
        <begin position="670"/>
        <end position="699"/>
    </location>
</feature>
<reference evidence="5 6" key="1">
    <citation type="submission" date="2020-07" db="EMBL/GenBank/DDBJ databases">
        <title>Sequencing the genomes of 1000 actinobacteria strains.</title>
        <authorList>
            <person name="Klenk H.-P."/>
        </authorList>
    </citation>
    <scope>NUCLEOTIDE SEQUENCE [LARGE SCALE GENOMIC DNA]</scope>
    <source>
        <strain evidence="5 6">DSM 23871</strain>
    </source>
</reference>
<feature type="compositionally biased region" description="Pro residues" evidence="1">
    <location>
        <begin position="382"/>
        <end position="401"/>
    </location>
</feature>
<dbReference type="EMBL" id="JACCBJ010000001">
    <property type="protein sequence ID" value="NYD74039.1"/>
    <property type="molecule type" value="Genomic_DNA"/>
</dbReference>
<dbReference type="Pfam" id="PF19077">
    <property type="entry name" value="Big_13"/>
    <property type="match status" value="1"/>
</dbReference>
<gene>
    <name evidence="5" type="ORF">BJ963_001558</name>
</gene>
<keyword evidence="6" id="KW-1185">Reference proteome</keyword>
<evidence type="ECO:0000256" key="3">
    <source>
        <dbReference type="SAM" id="SignalP"/>
    </source>
</evidence>
<accession>A0A852SY56</accession>
<feature type="compositionally biased region" description="Low complexity" evidence="1">
    <location>
        <begin position="74"/>
        <end position="84"/>
    </location>
</feature>
<feature type="transmembrane region" description="Helical" evidence="2">
    <location>
        <begin position="558"/>
        <end position="579"/>
    </location>
</feature>
<dbReference type="RefSeq" id="WP_179455747.1">
    <property type="nucleotide sequence ID" value="NZ_BAAAPX010000001.1"/>
</dbReference>
<feature type="region of interest" description="Disordered" evidence="1">
    <location>
        <begin position="128"/>
        <end position="190"/>
    </location>
</feature>
<comment type="caution">
    <text evidence="5">The sequence shown here is derived from an EMBL/GenBank/DDBJ whole genome shotgun (WGS) entry which is preliminary data.</text>
</comment>
<feature type="domain" description="Bacterial Ig-like" evidence="4">
    <location>
        <begin position="305"/>
        <end position="368"/>
    </location>
</feature>
<keyword evidence="3" id="KW-0732">Signal</keyword>
<proteinExistence type="predicted"/>
<organism evidence="5 6">
    <name type="scientific">Leifsonia soli</name>
    <dbReference type="NCBI Taxonomy" id="582665"/>
    <lineage>
        <taxon>Bacteria</taxon>
        <taxon>Bacillati</taxon>
        <taxon>Actinomycetota</taxon>
        <taxon>Actinomycetes</taxon>
        <taxon>Micrococcales</taxon>
        <taxon>Microbacteriaceae</taxon>
        <taxon>Leifsonia</taxon>
    </lineage>
</organism>
<name>A0A852SY56_9MICO</name>
<feature type="compositionally biased region" description="Low complexity" evidence="1">
    <location>
        <begin position="138"/>
        <end position="151"/>
    </location>
</feature>
<feature type="compositionally biased region" description="Low complexity" evidence="1">
    <location>
        <begin position="92"/>
        <end position="101"/>
    </location>
</feature>
<feature type="region of interest" description="Disordered" evidence="1">
    <location>
        <begin position="25"/>
        <end position="51"/>
    </location>
</feature>
<feature type="region of interest" description="Disordered" evidence="1">
    <location>
        <begin position="507"/>
        <end position="531"/>
    </location>
</feature>
<feature type="transmembrane region" description="Helical" evidence="2">
    <location>
        <begin position="533"/>
        <end position="552"/>
    </location>
</feature>
<evidence type="ECO:0000259" key="4">
    <source>
        <dbReference type="Pfam" id="PF19077"/>
    </source>
</evidence>
<sequence>MRTAANAALAVLLLSAAGLIDTAPPAAASPPPPGTSTSAVAASGSTAASGTTAVVSTTAALSAAASLLTGTGLAPGSASARPAVAPTPPAAAPTDTGTPSGTPTPPPTPRPVSIDRLPDLVRSFPLAVSGTATPQDTVSVSAGSSPGSAESCTATADDDGDWRCSLASLPDGEGVPVRAESTASGSDSTRVDVLHPPVIAGTGVVATSGSIRGTAYPGASVTVTAETGASCTFPADANGAWACVLSGSLPDGQHTVSATQTAPFSSRSSAVSDRVTIDVDRTAPAAPGITSPPSGASARAGETVAFGGTGESGAHVTLYATTSQGTTVVCTADVAAGAWSCQGALPAGAYTLSALQRDDAGNVSGGSNAVALSVAGATTPSKPSPTRTPSPTPTPAAPAPPAAGGGSGTGPLHPDTRGWIATPFSNASAPVVTAASLPGWMRSAGLAIAALLLLVLPARLLTAALARGRADRAERERRRGVSVFGRNRPRSDVSEASALFGAAARSERASGSARSGAGADTTTTSSGAPQPRWLAPVVGAAAAVLVTLSTPLSDPGAYVRVLLAIGIAVTAVNAVWVLAGRGIAPHLGLPAPRIVVRPELLVVVAVAAFGSRLLGLSPALLFALVLGLSMAPHAGRARRGRIAAVQISAVAALGVLAWLAVGLLETPTGAFSAFLVELVNAIALIGIGSAAVMLLPLGGLAGRAVAQWSRWLWGGLSLVVYTVLFALLLPVASLVERGVGVIAIVGVAAGFAAASVAVWLWERYVAPALDRTVP</sequence>
<evidence type="ECO:0000313" key="6">
    <source>
        <dbReference type="Proteomes" id="UP000589620"/>
    </source>
</evidence>
<dbReference type="AlphaFoldDB" id="A0A852SY56"/>
<keyword evidence="2" id="KW-1133">Transmembrane helix</keyword>
<protein>
    <recommendedName>
        <fullName evidence="4">Bacterial Ig-like domain-containing protein</fullName>
    </recommendedName>
</protein>
<evidence type="ECO:0000256" key="1">
    <source>
        <dbReference type="SAM" id="MobiDB-lite"/>
    </source>
</evidence>
<feature type="compositionally biased region" description="Low complexity" evidence="1">
    <location>
        <begin position="35"/>
        <end position="51"/>
    </location>
</feature>
<keyword evidence="2" id="KW-0472">Membrane</keyword>
<evidence type="ECO:0000313" key="5">
    <source>
        <dbReference type="EMBL" id="NYD74039.1"/>
    </source>
</evidence>
<feature type="region of interest" description="Disordered" evidence="1">
    <location>
        <begin position="74"/>
        <end position="115"/>
    </location>
</feature>
<feature type="transmembrane region" description="Helical" evidence="2">
    <location>
        <begin position="738"/>
        <end position="761"/>
    </location>
</feature>
<dbReference type="InterPro" id="IPR013783">
    <property type="entry name" value="Ig-like_fold"/>
</dbReference>
<evidence type="ECO:0000256" key="2">
    <source>
        <dbReference type="SAM" id="Phobius"/>
    </source>
</evidence>
<feature type="signal peptide" evidence="3">
    <location>
        <begin position="1"/>
        <end position="28"/>
    </location>
</feature>
<dbReference type="Gene3D" id="2.60.40.10">
    <property type="entry name" value="Immunoglobulins"/>
    <property type="match status" value="3"/>
</dbReference>
<feature type="chain" id="PRO_5032278566" description="Bacterial Ig-like domain-containing protein" evidence="3">
    <location>
        <begin position="29"/>
        <end position="774"/>
    </location>
</feature>
<feature type="transmembrane region" description="Helical" evidence="2">
    <location>
        <begin position="711"/>
        <end position="732"/>
    </location>
</feature>
<feature type="region of interest" description="Disordered" evidence="1">
    <location>
        <begin position="376"/>
        <end position="417"/>
    </location>
</feature>
<feature type="transmembrane region" description="Helical" evidence="2">
    <location>
        <begin position="642"/>
        <end position="664"/>
    </location>
</feature>